<name>A0A0V0RWA9_9BILA</name>
<sequence length="143" mass="16282">MIDCCFGMYIMYILEPITAWKVGIIGFTKKRVKAMSDPAAGCLRRINRTYAEKQRRVMIYTDEYTSSKRTLEQYLEESTGTIKRNKPELPQDLLVLGLRSVHSSKFVFTEPCTAVSYIPEKHRIVLVLSTVHKDASLSTGRGS</sequence>
<proteinExistence type="predicted"/>
<dbReference type="Proteomes" id="UP000054630">
    <property type="component" value="Unassembled WGS sequence"/>
</dbReference>
<evidence type="ECO:0000313" key="2">
    <source>
        <dbReference type="EMBL" id="KRX18752.1"/>
    </source>
</evidence>
<dbReference type="OrthoDB" id="8123139at2759"/>
<accession>A0A0V0RWA9</accession>
<keyword evidence="1" id="KW-1133">Transmembrane helix</keyword>
<dbReference type="EMBL" id="JYDL01000068">
    <property type="protein sequence ID" value="KRX18752.1"/>
    <property type="molecule type" value="Genomic_DNA"/>
</dbReference>
<dbReference type="STRING" id="6336.A0A0V0RWA9"/>
<evidence type="ECO:0000256" key="1">
    <source>
        <dbReference type="SAM" id="Phobius"/>
    </source>
</evidence>
<keyword evidence="1" id="KW-0472">Membrane</keyword>
<comment type="caution">
    <text evidence="2">The sequence shown here is derived from an EMBL/GenBank/DDBJ whole genome shotgun (WGS) entry which is preliminary data.</text>
</comment>
<evidence type="ECO:0008006" key="4">
    <source>
        <dbReference type="Google" id="ProtNLM"/>
    </source>
</evidence>
<reference evidence="2 3" key="1">
    <citation type="submission" date="2015-01" db="EMBL/GenBank/DDBJ databases">
        <title>Evolution of Trichinella species and genotypes.</title>
        <authorList>
            <person name="Korhonen P.K."/>
            <person name="Edoardo P."/>
            <person name="Giuseppe L.R."/>
            <person name="Gasser R.B."/>
        </authorList>
    </citation>
    <scope>NUCLEOTIDE SEQUENCE [LARGE SCALE GENOMIC DNA]</scope>
    <source>
        <strain evidence="2">ISS37</strain>
    </source>
</reference>
<keyword evidence="3" id="KW-1185">Reference proteome</keyword>
<dbReference type="AlphaFoldDB" id="A0A0V0RWA9"/>
<evidence type="ECO:0000313" key="3">
    <source>
        <dbReference type="Proteomes" id="UP000054630"/>
    </source>
</evidence>
<protein>
    <recommendedName>
        <fullName evidence="4">PiggyBac transposable element-derived protein domain-containing protein</fullName>
    </recommendedName>
</protein>
<feature type="transmembrane region" description="Helical" evidence="1">
    <location>
        <begin position="6"/>
        <end position="27"/>
    </location>
</feature>
<gene>
    <name evidence="2" type="ORF">T07_6418</name>
</gene>
<organism evidence="2 3">
    <name type="scientific">Trichinella nelsoni</name>
    <dbReference type="NCBI Taxonomy" id="6336"/>
    <lineage>
        <taxon>Eukaryota</taxon>
        <taxon>Metazoa</taxon>
        <taxon>Ecdysozoa</taxon>
        <taxon>Nematoda</taxon>
        <taxon>Enoplea</taxon>
        <taxon>Dorylaimia</taxon>
        <taxon>Trichinellida</taxon>
        <taxon>Trichinellidae</taxon>
        <taxon>Trichinella</taxon>
    </lineage>
</organism>
<keyword evidence="1" id="KW-0812">Transmembrane</keyword>